<dbReference type="Proteomes" id="UP000053825">
    <property type="component" value="Unassembled WGS sequence"/>
</dbReference>
<organism evidence="11 12">
    <name type="scientific">Habropoda laboriosa</name>
    <dbReference type="NCBI Taxonomy" id="597456"/>
    <lineage>
        <taxon>Eukaryota</taxon>
        <taxon>Metazoa</taxon>
        <taxon>Ecdysozoa</taxon>
        <taxon>Arthropoda</taxon>
        <taxon>Hexapoda</taxon>
        <taxon>Insecta</taxon>
        <taxon>Pterygota</taxon>
        <taxon>Neoptera</taxon>
        <taxon>Endopterygota</taxon>
        <taxon>Hymenoptera</taxon>
        <taxon>Apocrita</taxon>
        <taxon>Aculeata</taxon>
        <taxon>Apoidea</taxon>
        <taxon>Anthophila</taxon>
        <taxon>Apidae</taxon>
        <taxon>Habropoda</taxon>
    </lineage>
</organism>
<evidence type="ECO:0000256" key="8">
    <source>
        <dbReference type="ARBA" id="ARBA00023170"/>
    </source>
</evidence>
<comment type="subcellular location">
    <subcellularLocation>
        <location evidence="1 10">Cell membrane</location>
        <topology evidence="1 10">Multi-pass membrane protein</topology>
    </subcellularLocation>
</comment>
<feature type="transmembrane region" description="Helical" evidence="10">
    <location>
        <begin position="43"/>
        <end position="64"/>
    </location>
</feature>
<evidence type="ECO:0000256" key="6">
    <source>
        <dbReference type="ARBA" id="ARBA00022989"/>
    </source>
</evidence>
<dbReference type="InterPro" id="IPR004117">
    <property type="entry name" value="7tm6_olfct_rcpt"/>
</dbReference>
<evidence type="ECO:0000313" key="11">
    <source>
        <dbReference type="EMBL" id="KOC67845.1"/>
    </source>
</evidence>
<gene>
    <name evidence="11" type="ORF">WH47_12175</name>
</gene>
<dbReference type="AlphaFoldDB" id="A0A0L7RAI2"/>
<sequence>MSLFNANIHRVLHILELAGRFTCTWPLDSNSSKREVVFRNVRWGFTILNVILLLISLILAIFHFRNDITILMKTISEMTALLEVLMDMILCKMKSAQLQVLVGKVKAFVKVANKNEIKIIQGYVDRYKRFFGTIAMGYVMTGITFSLAPLFSVQELPADGWIPFSIKPLGVYCLVYFVQVYCILQTAFCISVDFMIALLISFSAAKLDILGMKLRKANGHDVLVSCVKEHQEIIGFVEDIKTSVETLLFKTNATMGSAVICGTFPLIYNQSLTVISQFLPLMLSGCGRLYVISWPADDLKESSITFAKSLIDSPWIGKPRKMTNIVIIMMQRSQRILLITMGGILPAISLEYYANFLTTVGSYFMAMRTMIES</sequence>
<protein>
    <recommendedName>
        <fullName evidence="10">Odorant receptor</fullName>
    </recommendedName>
</protein>
<evidence type="ECO:0000256" key="7">
    <source>
        <dbReference type="ARBA" id="ARBA00023136"/>
    </source>
</evidence>
<evidence type="ECO:0000313" key="12">
    <source>
        <dbReference type="Proteomes" id="UP000053825"/>
    </source>
</evidence>
<dbReference type="PANTHER" id="PTHR21137:SF35">
    <property type="entry name" value="ODORANT RECEPTOR 19A-RELATED"/>
    <property type="match status" value="1"/>
</dbReference>
<feature type="transmembrane region" description="Helical" evidence="10">
    <location>
        <begin position="174"/>
        <end position="205"/>
    </location>
</feature>
<keyword evidence="7 10" id="KW-0472">Membrane</keyword>
<keyword evidence="9 10" id="KW-0807">Transducer</keyword>
<accession>A0A0L7RAI2</accession>
<name>A0A0L7RAI2_9HYME</name>
<evidence type="ECO:0000256" key="3">
    <source>
        <dbReference type="ARBA" id="ARBA00022606"/>
    </source>
</evidence>
<evidence type="ECO:0000256" key="9">
    <source>
        <dbReference type="ARBA" id="ARBA00023224"/>
    </source>
</evidence>
<dbReference type="OrthoDB" id="6604226at2759"/>
<feature type="transmembrane region" description="Helical" evidence="10">
    <location>
        <begin position="336"/>
        <end position="354"/>
    </location>
</feature>
<dbReference type="STRING" id="597456.A0A0L7RAI2"/>
<evidence type="ECO:0000256" key="10">
    <source>
        <dbReference type="RuleBase" id="RU351113"/>
    </source>
</evidence>
<keyword evidence="5 10" id="KW-0552">Olfaction</keyword>
<dbReference type="GO" id="GO:0007165">
    <property type="term" value="P:signal transduction"/>
    <property type="evidence" value="ECO:0007669"/>
    <property type="project" value="UniProtKB-KW"/>
</dbReference>
<keyword evidence="4 10" id="KW-0812">Transmembrane</keyword>
<keyword evidence="2" id="KW-1003">Cell membrane</keyword>
<comment type="caution">
    <text evidence="10">Lacks conserved residue(s) required for the propagation of feature annotation.</text>
</comment>
<dbReference type="Pfam" id="PF02949">
    <property type="entry name" value="7tm_6"/>
    <property type="match status" value="1"/>
</dbReference>
<dbReference type="EMBL" id="KQ414618">
    <property type="protein sequence ID" value="KOC67845.1"/>
    <property type="molecule type" value="Genomic_DNA"/>
</dbReference>
<feature type="transmembrane region" description="Helical" evidence="10">
    <location>
        <begin position="130"/>
        <end position="154"/>
    </location>
</feature>
<evidence type="ECO:0000256" key="5">
    <source>
        <dbReference type="ARBA" id="ARBA00022725"/>
    </source>
</evidence>
<evidence type="ECO:0000256" key="1">
    <source>
        <dbReference type="ARBA" id="ARBA00004651"/>
    </source>
</evidence>
<proteinExistence type="inferred from homology"/>
<reference evidence="11 12" key="1">
    <citation type="submission" date="2015-07" db="EMBL/GenBank/DDBJ databases">
        <title>The genome of Habropoda laboriosa.</title>
        <authorList>
            <person name="Pan H."/>
            <person name="Kapheim K."/>
        </authorList>
    </citation>
    <scope>NUCLEOTIDE SEQUENCE [LARGE SCALE GENOMIC DNA]</scope>
    <source>
        <strain evidence="11">0110345459</strain>
    </source>
</reference>
<dbReference type="GO" id="GO:0005549">
    <property type="term" value="F:odorant binding"/>
    <property type="evidence" value="ECO:0007669"/>
    <property type="project" value="InterPro"/>
</dbReference>
<dbReference type="PANTHER" id="PTHR21137">
    <property type="entry name" value="ODORANT RECEPTOR"/>
    <property type="match status" value="1"/>
</dbReference>
<dbReference type="GO" id="GO:0004984">
    <property type="term" value="F:olfactory receptor activity"/>
    <property type="evidence" value="ECO:0007669"/>
    <property type="project" value="InterPro"/>
</dbReference>
<keyword evidence="12" id="KW-1185">Reference proteome</keyword>
<keyword evidence="8 10" id="KW-0675">Receptor</keyword>
<keyword evidence="3 10" id="KW-0716">Sensory transduction</keyword>
<dbReference type="GO" id="GO:0005886">
    <property type="term" value="C:plasma membrane"/>
    <property type="evidence" value="ECO:0007669"/>
    <property type="project" value="UniProtKB-SubCell"/>
</dbReference>
<keyword evidence="6 10" id="KW-1133">Transmembrane helix</keyword>
<evidence type="ECO:0000256" key="2">
    <source>
        <dbReference type="ARBA" id="ARBA00022475"/>
    </source>
</evidence>
<evidence type="ECO:0000256" key="4">
    <source>
        <dbReference type="ARBA" id="ARBA00022692"/>
    </source>
</evidence>
<comment type="similarity">
    <text evidence="10">Belongs to the insect chemoreceptor superfamily. Heteromeric odorant receptor channel (TC 1.A.69) family.</text>
</comment>